<dbReference type="EMBL" id="AOIL01000016">
    <property type="protein sequence ID" value="ELY94733.1"/>
    <property type="molecule type" value="Genomic_DNA"/>
</dbReference>
<keyword evidence="3" id="KW-1185">Reference proteome</keyword>
<sequence>MWLAEATAGSTSTTSGGARQPQGAATAVVGPRIVTVTTAWPQSGQSGNEGPVGSSIDFGFSSLIVASGGQSRW</sequence>
<organism evidence="2 3">
    <name type="scientific">Natrialba taiwanensis DSM 12281</name>
    <dbReference type="NCBI Taxonomy" id="1230458"/>
    <lineage>
        <taxon>Archaea</taxon>
        <taxon>Methanobacteriati</taxon>
        <taxon>Methanobacteriota</taxon>
        <taxon>Stenosarchaea group</taxon>
        <taxon>Halobacteria</taxon>
        <taxon>Halobacteriales</taxon>
        <taxon>Natrialbaceae</taxon>
        <taxon>Natrialba</taxon>
    </lineage>
</organism>
<accession>M0ABK5</accession>
<reference evidence="2 3" key="1">
    <citation type="journal article" date="2014" name="PLoS Genet.">
        <title>Phylogenetically driven sequencing of extremely halophilic archaea reveals strategies for static and dynamic osmo-response.</title>
        <authorList>
            <person name="Becker E.A."/>
            <person name="Seitzer P.M."/>
            <person name="Tritt A."/>
            <person name="Larsen D."/>
            <person name="Krusor M."/>
            <person name="Yao A.I."/>
            <person name="Wu D."/>
            <person name="Madern D."/>
            <person name="Eisen J.A."/>
            <person name="Darling A.E."/>
            <person name="Facciotti M.T."/>
        </authorList>
    </citation>
    <scope>NUCLEOTIDE SEQUENCE [LARGE SCALE GENOMIC DNA]</scope>
    <source>
        <strain evidence="2 3">DSM 12281</strain>
    </source>
</reference>
<dbReference type="Proteomes" id="UP000011648">
    <property type="component" value="Unassembled WGS sequence"/>
</dbReference>
<evidence type="ECO:0000313" key="3">
    <source>
        <dbReference type="Proteomes" id="UP000011648"/>
    </source>
</evidence>
<feature type="compositionally biased region" description="Low complexity" evidence="1">
    <location>
        <begin position="1"/>
        <end position="18"/>
    </location>
</feature>
<evidence type="ECO:0000313" key="2">
    <source>
        <dbReference type="EMBL" id="ELY94733.1"/>
    </source>
</evidence>
<evidence type="ECO:0000256" key="1">
    <source>
        <dbReference type="SAM" id="MobiDB-lite"/>
    </source>
</evidence>
<name>M0ABK5_9EURY</name>
<protein>
    <submittedName>
        <fullName evidence="2">Uncharacterized protein</fullName>
    </submittedName>
</protein>
<comment type="caution">
    <text evidence="2">The sequence shown here is derived from an EMBL/GenBank/DDBJ whole genome shotgun (WGS) entry which is preliminary data.</text>
</comment>
<feature type="region of interest" description="Disordered" evidence="1">
    <location>
        <begin position="1"/>
        <end position="27"/>
    </location>
</feature>
<proteinExistence type="predicted"/>
<gene>
    <name evidence="2" type="ORF">C484_05272</name>
</gene>
<dbReference type="AlphaFoldDB" id="M0ABK5"/>